<protein>
    <submittedName>
        <fullName evidence="1">Uncharacterized protein</fullName>
    </submittedName>
</protein>
<gene>
    <name evidence="1" type="ORF">EJV47_17970</name>
</gene>
<dbReference type="Proteomes" id="UP000282184">
    <property type="component" value="Unassembled WGS sequence"/>
</dbReference>
<sequence>MPDDAPVPPLTLHRHFTGLLLVAVKVDTARRQLTHFRLQAAVLHPANKDTPIRVLFGAEKPVPDSLASLLPLLEQHIRKLRPKVVVASKGQLKAERNICEMHAEWIFPIRVR</sequence>
<organism evidence="1 2">
    <name type="scientific">Hymenobacter gummosus</name>
    <dbReference type="NCBI Taxonomy" id="1776032"/>
    <lineage>
        <taxon>Bacteria</taxon>
        <taxon>Pseudomonadati</taxon>
        <taxon>Bacteroidota</taxon>
        <taxon>Cytophagia</taxon>
        <taxon>Cytophagales</taxon>
        <taxon>Hymenobacteraceae</taxon>
        <taxon>Hymenobacter</taxon>
    </lineage>
</organism>
<evidence type="ECO:0000313" key="2">
    <source>
        <dbReference type="Proteomes" id="UP000282184"/>
    </source>
</evidence>
<dbReference type="EMBL" id="RXOF01000011">
    <property type="protein sequence ID" value="RTQ47809.1"/>
    <property type="molecule type" value="Genomic_DNA"/>
</dbReference>
<reference evidence="1 2" key="1">
    <citation type="submission" date="2018-12" db="EMBL/GenBank/DDBJ databases">
        <title>Hymenobacter gummosus sp. nov., isolated from a spring.</title>
        <authorList>
            <person name="Nie L."/>
        </authorList>
    </citation>
    <scope>NUCLEOTIDE SEQUENCE [LARGE SCALE GENOMIC DNA]</scope>
    <source>
        <strain evidence="1 2">KCTC 52166</strain>
    </source>
</reference>
<proteinExistence type="predicted"/>
<accession>A0A3S0H7N0</accession>
<dbReference type="AlphaFoldDB" id="A0A3S0H7N0"/>
<name>A0A3S0H7N0_9BACT</name>
<comment type="caution">
    <text evidence="1">The sequence shown here is derived from an EMBL/GenBank/DDBJ whole genome shotgun (WGS) entry which is preliminary data.</text>
</comment>
<dbReference type="RefSeq" id="WP_126694567.1">
    <property type="nucleotide sequence ID" value="NZ_RXOF01000011.1"/>
</dbReference>
<evidence type="ECO:0000313" key="1">
    <source>
        <dbReference type="EMBL" id="RTQ47809.1"/>
    </source>
</evidence>
<keyword evidence="2" id="KW-1185">Reference proteome</keyword>